<protein>
    <submittedName>
        <fullName evidence="1">Uncharacterized protein</fullName>
    </submittedName>
</protein>
<proteinExistence type="predicted"/>
<keyword evidence="2" id="KW-1185">Reference proteome</keyword>
<dbReference type="EMBL" id="JASCZI010247417">
    <property type="protein sequence ID" value="MED6215069.1"/>
    <property type="molecule type" value="Genomic_DNA"/>
</dbReference>
<evidence type="ECO:0000313" key="1">
    <source>
        <dbReference type="EMBL" id="MED6215069.1"/>
    </source>
</evidence>
<dbReference type="Proteomes" id="UP001341840">
    <property type="component" value="Unassembled WGS sequence"/>
</dbReference>
<sequence length="67" mass="6979">NLPADLICDTKCLPGMGAAGSAEGDRASPKSGVYGECLGRINWSMPSKNDEKVGNSEWDLAAVSHIS</sequence>
<gene>
    <name evidence="1" type="ORF">PIB30_109695</name>
</gene>
<feature type="non-terminal residue" evidence="1">
    <location>
        <position position="1"/>
    </location>
</feature>
<reference evidence="1 2" key="1">
    <citation type="journal article" date="2023" name="Plants (Basel)">
        <title>Bridging the Gap: Combining Genomics and Transcriptomics Approaches to Understand Stylosanthes scabra, an Orphan Legume from the Brazilian Caatinga.</title>
        <authorList>
            <person name="Ferreira-Neto J.R.C."/>
            <person name="da Silva M.D."/>
            <person name="Binneck E."/>
            <person name="de Melo N.F."/>
            <person name="da Silva R.H."/>
            <person name="de Melo A.L.T.M."/>
            <person name="Pandolfi V."/>
            <person name="Bustamante F.O."/>
            <person name="Brasileiro-Vidal A.C."/>
            <person name="Benko-Iseppon A.M."/>
        </authorList>
    </citation>
    <scope>NUCLEOTIDE SEQUENCE [LARGE SCALE GENOMIC DNA]</scope>
    <source>
        <tissue evidence="1">Leaves</tissue>
    </source>
</reference>
<accession>A0ABU6Z0C2</accession>
<evidence type="ECO:0000313" key="2">
    <source>
        <dbReference type="Proteomes" id="UP001341840"/>
    </source>
</evidence>
<name>A0ABU6Z0C2_9FABA</name>
<organism evidence="1 2">
    <name type="scientific">Stylosanthes scabra</name>
    <dbReference type="NCBI Taxonomy" id="79078"/>
    <lineage>
        <taxon>Eukaryota</taxon>
        <taxon>Viridiplantae</taxon>
        <taxon>Streptophyta</taxon>
        <taxon>Embryophyta</taxon>
        <taxon>Tracheophyta</taxon>
        <taxon>Spermatophyta</taxon>
        <taxon>Magnoliopsida</taxon>
        <taxon>eudicotyledons</taxon>
        <taxon>Gunneridae</taxon>
        <taxon>Pentapetalae</taxon>
        <taxon>rosids</taxon>
        <taxon>fabids</taxon>
        <taxon>Fabales</taxon>
        <taxon>Fabaceae</taxon>
        <taxon>Papilionoideae</taxon>
        <taxon>50 kb inversion clade</taxon>
        <taxon>dalbergioids sensu lato</taxon>
        <taxon>Dalbergieae</taxon>
        <taxon>Pterocarpus clade</taxon>
        <taxon>Stylosanthes</taxon>
    </lineage>
</organism>
<comment type="caution">
    <text evidence="1">The sequence shown here is derived from an EMBL/GenBank/DDBJ whole genome shotgun (WGS) entry which is preliminary data.</text>
</comment>